<name>A0AAE0BYP6_9CHLO</name>
<evidence type="ECO:0000313" key="1">
    <source>
        <dbReference type="EMBL" id="KAK3244182.1"/>
    </source>
</evidence>
<dbReference type="Proteomes" id="UP001190700">
    <property type="component" value="Unassembled WGS sequence"/>
</dbReference>
<protein>
    <submittedName>
        <fullName evidence="1">Uncharacterized protein</fullName>
    </submittedName>
</protein>
<dbReference type="AlphaFoldDB" id="A0AAE0BYP6"/>
<comment type="caution">
    <text evidence="1">The sequence shown here is derived from an EMBL/GenBank/DDBJ whole genome shotgun (WGS) entry which is preliminary data.</text>
</comment>
<keyword evidence="2" id="KW-1185">Reference proteome</keyword>
<reference evidence="1 2" key="1">
    <citation type="journal article" date="2015" name="Genome Biol. Evol.">
        <title>Comparative Genomics of a Bacterivorous Green Alga Reveals Evolutionary Causalities and Consequences of Phago-Mixotrophic Mode of Nutrition.</title>
        <authorList>
            <person name="Burns J.A."/>
            <person name="Paasch A."/>
            <person name="Narechania A."/>
            <person name="Kim E."/>
        </authorList>
    </citation>
    <scope>NUCLEOTIDE SEQUENCE [LARGE SCALE GENOMIC DNA]</scope>
    <source>
        <strain evidence="1 2">PLY_AMNH</strain>
    </source>
</reference>
<accession>A0AAE0BYP6</accession>
<organism evidence="1 2">
    <name type="scientific">Cymbomonas tetramitiformis</name>
    <dbReference type="NCBI Taxonomy" id="36881"/>
    <lineage>
        <taxon>Eukaryota</taxon>
        <taxon>Viridiplantae</taxon>
        <taxon>Chlorophyta</taxon>
        <taxon>Pyramimonadophyceae</taxon>
        <taxon>Pyramimonadales</taxon>
        <taxon>Pyramimonadaceae</taxon>
        <taxon>Cymbomonas</taxon>
    </lineage>
</organism>
<dbReference type="EMBL" id="LGRX02032165">
    <property type="protein sequence ID" value="KAK3244182.1"/>
    <property type="molecule type" value="Genomic_DNA"/>
</dbReference>
<evidence type="ECO:0000313" key="2">
    <source>
        <dbReference type="Proteomes" id="UP001190700"/>
    </source>
</evidence>
<sequence length="147" mass="17102">MVTPGALHVVQKEKWTGKSTADAEAKNAYAYCCQKQEEWCGSYSDPGGFWYWQEKVRRTQHGSDEEWERYFDKSDKFYIEIANEFGPTLADAVYEERVLCSEHSAMYPASKPWNVKDNCLLTPTQILGMMTSQLLEMRKRVKKRKIA</sequence>
<gene>
    <name evidence="1" type="ORF">CYMTET_46195</name>
</gene>
<proteinExistence type="predicted"/>